<dbReference type="GO" id="GO:0009073">
    <property type="term" value="P:aromatic amino acid family biosynthetic process"/>
    <property type="evidence" value="ECO:0007669"/>
    <property type="project" value="UniProtKB-KW"/>
</dbReference>
<comment type="subunit">
    <text evidence="8">Homodimer.</text>
</comment>
<feature type="binding site" evidence="8">
    <location>
        <position position="303"/>
    </location>
    <ligand>
        <name>NADP(+)</name>
        <dbReference type="ChEBI" id="CHEBI:58349"/>
    </ligand>
</feature>
<evidence type="ECO:0000256" key="2">
    <source>
        <dbReference type="ARBA" id="ARBA00012962"/>
    </source>
</evidence>
<dbReference type="CDD" id="cd00502">
    <property type="entry name" value="DHQase_I"/>
    <property type="match status" value="1"/>
</dbReference>
<comment type="catalytic activity">
    <reaction evidence="7 8">
        <text>shikimate + NADP(+) = 3-dehydroshikimate + NADPH + H(+)</text>
        <dbReference type="Rhea" id="RHEA:17737"/>
        <dbReference type="ChEBI" id="CHEBI:15378"/>
        <dbReference type="ChEBI" id="CHEBI:16630"/>
        <dbReference type="ChEBI" id="CHEBI:36208"/>
        <dbReference type="ChEBI" id="CHEBI:57783"/>
        <dbReference type="ChEBI" id="CHEBI:58349"/>
        <dbReference type="EC" id="1.1.1.25"/>
    </reaction>
</comment>
<feature type="domain" description="Shikimate dehydrogenase substrate binding N-terminal" evidence="9">
    <location>
        <begin position="234"/>
        <end position="314"/>
    </location>
</feature>
<evidence type="ECO:0000256" key="8">
    <source>
        <dbReference type="HAMAP-Rule" id="MF_00222"/>
    </source>
</evidence>
<dbReference type="EMBL" id="CP002116">
    <property type="protein sequence ID" value="ADK81956.1"/>
    <property type="molecule type" value="Genomic_DNA"/>
</dbReference>
<dbReference type="SUPFAM" id="SSF53223">
    <property type="entry name" value="Aminoacid dehydrogenase-like, N-terminal domain"/>
    <property type="match status" value="1"/>
</dbReference>
<dbReference type="GO" id="GO:0005829">
    <property type="term" value="C:cytosol"/>
    <property type="evidence" value="ECO:0007669"/>
    <property type="project" value="TreeGrafter"/>
</dbReference>
<dbReference type="GO" id="GO:0009423">
    <property type="term" value="P:chorismate biosynthetic process"/>
    <property type="evidence" value="ECO:0007669"/>
    <property type="project" value="UniProtKB-UniRule"/>
</dbReference>
<dbReference type="InterPro" id="IPR036291">
    <property type="entry name" value="NAD(P)-bd_dom_sf"/>
</dbReference>
<dbReference type="RefSeq" id="WP_013255415.1">
    <property type="nucleotide sequence ID" value="NC_014364.1"/>
</dbReference>
<feature type="binding site" evidence="8">
    <location>
        <position position="462"/>
    </location>
    <ligand>
        <name>NADP(+)</name>
        <dbReference type="ChEBI" id="CHEBI:58349"/>
    </ligand>
</feature>
<sequence>MRALVITEKSVKAAKALLATYRSIVECAEIRFDHLVPEEREKALILPSCSDLPLIATARLPKDGGVWKEGEEERIDLLRKAAESGFAFVDLEADQPRSLLRSFVELLSGYGGRLIASFHDFTSFTDERTLFSMVEEAEGLGAIPKAAVMIDGSVSLLAFTRAALKLKERPAERILVAMGSFGVPVRIAYRHFGSMLTFCAPAEKIAAPGQLSAEALAFPYALSRISDKSRLFGIIGNPVLHTRSPEIHNSAFRSIGFDGLYLPFPTDDTVAFMEIARLLEIGGFSVTVPFKEEIIGRLHEVDENVRAIGSCNTVFRRGHEFHGTNTDYDGFLAPLKIRLGKRGGRALMIGSGGAARSVAVALRSLFDSVVVANRTHSRAQRLSEALLGEKGHVCSPEEAGSLGPYRVIVQTTSVGMSPHIDDDPLPSYCFTGDELVYDIIYIPEKTHFLQRAEASGCDIIGGKEMLLGQAERQFELFTGLRYPKDPEHRENF</sequence>
<dbReference type="Gene3D" id="3.40.50.10860">
    <property type="entry name" value="Leucine Dehydrogenase, chain A, domain 1"/>
    <property type="match status" value="1"/>
</dbReference>
<dbReference type="NCBIfam" id="TIGR00507">
    <property type="entry name" value="aroE"/>
    <property type="match status" value="1"/>
</dbReference>
<feature type="binding site" evidence="8">
    <location>
        <begin position="350"/>
        <end position="354"/>
    </location>
    <ligand>
        <name>NADP(+)</name>
        <dbReference type="ChEBI" id="CHEBI:58349"/>
    </ligand>
</feature>
<feature type="binding site" evidence="8">
    <location>
        <position position="312"/>
    </location>
    <ligand>
        <name>shikimate</name>
        <dbReference type="ChEBI" id="CHEBI:36208"/>
    </ligand>
</feature>
<dbReference type="HAMAP" id="MF_00222">
    <property type="entry name" value="Shikimate_DH_AroE"/>
    <property type="match status" value="1"/>
</dbReference>
<dbReference type="SUPFAM" id="SSF51569">
    <property type="entry name" value="Aldolase"/>
    <property type="match status" value="1"/>
</dbReference>
<feature type="binding site" evidence="8">
    <location>
        <position position="441"/>
    </location>
    <ligand>
        <name>shikimate</name>
        <dbReference type="ChEBI" id="CHEBI:36208"/>
    </ligand>
</feature>
<comment type="function">
    <text evidence="8">Involved in the biosynthesis of the chorismate, which leads to the biosynthesis of aromatic amino acids. Catalyzes the reversible NADPH linked reduction of 3-dehydroshikimate (DHSA) to yield shikimate (SA).</text>
</comment>
<evidence type="ECO:0000259" key="9">
    <source>
        <dbReference type="Pfam" id="PF08501"/>
    </source>
</evidence>
<comment type="similarity">
    <text evidence="8">Belongs to the shikimate dehydrogenase family.</text>
</comment>
<organism evidence="10 11">
    <name type="scientific">Sediminispirochaeta smaragdinae (strain DSM 11293 / JCM 15392 / SEBR 4228)</name>
    <name type="common">Spirochaeta smaragdinae</name>
    <dbReference type="NCBI Taxonomy" id="573413"/>
    <lineage>
        <taxon>Bacteria</taxon>
        <taxon>Pseudomonadati</taxon>
        <taxon>Spirochaetota</taxon>
        <taxon>Spirochaetia</taxon>
        <taxon>Spirochaetales</taxon>
        <taxon>Spirochaetaceae</taxon>
        <taxon>Sediminispirochaeta</taxon>
    </lineage>
</organism>
<dbReference type="GO" id="GO:0004764">
    <property type="term" value="F:shikimate 3-dehydrogenase (NADP+) activity"/>
    <property type="evidence" value="ECO:0007669"/>
    <property type="project" value="UniProtKB-UniRule"/>
</dbReference>
<dbReference type="Pfam" id="PF08501">
    <property type="entry name" value="Shikimate_dh_N"/>
    <property type="match status" value="1"/>
</dbReference>
<name>E1R271_SEDSS</name>
<feature type="active site" description="Proton acceptor" evidence="8">
    <location>
        <position position="291"/>
    </location>
</feature>
<dbReference type="GO" id="GO:0003855">
    <property type="term" value="F:3-dehydroquinate dehydratase activity"/>
    <property type="evidence" value="ECO:0007669"/>
    <property type="project" value="InterPro"/>
</dbReference>
<protein>
    <recommendedName>
        <fullName evidence="2 8">Shikimate dehydrogenase (NADP(+))</fullName>
        <shortName evidence="8">SDH</shortName>
        <ecNumber evidence="2 8">1.1.1.25</ecNumber>
    </recommendedName>
</protein>
<dbReference type="OrthoDB" id="9792692at2"/>
<dbReference type="Gene3D" id="3.20.20.70">
    <property type="entry name" value="Aldolase class I"/>
    <property type="match status" value="1"/>
</dbReference>
<dbReference type="eggNOG" id="COG0169">
    <property type="taxonomic scope" value="Bacteria"/>
</dbReference>
<dbReference type="GO" id="GO:0050661">
    <property type="term" value="F:NADP binding"/>
    <property type="evidence" value="ECO:0007669"/>
    <property type="project" value="InterPro"/>
</dbReference>
<dbReference type="GO" id="GO:0019632">
    <property type="term" value="P:shikimate metabolic process"/>
    <property type="evidence" value="ECO:0007669"/>
    <property type="project" value="InterPro"/>
</dbReference>
<dbReference type="Proteomes" id="UP000002318">
    <property type="component" value="Chromosome"/>
</dbReference>
<dbReference type="KEGG" id="ssm:Spirs_2853"/>
<evidence type="ECO:0000313" key="11">
    <source>
        <dbReference type="Proteomes" id="UP000002318"/>
    </source>
</evidence>
<keyword evidence="5 8" id="KW-0560">Oxidoreductase</keyword>
<feature type="binding site" evidence="8">
    <location>
        <position position="287"/>
    </location>
    <ligand>
        <name>shikimate</name>
        <dbReference type="ChEBI" id="CHEBI:36208"/>
    </ligand>
</feature>
<dbReference type="Gene3D" id="3.40.50.720">
    <property type="entry name" value="NAD(P)-binding Rossmann-like Domain"/>
    <property type="match status" value="1"/>
</dbReference>
<dbReference type="GO" id="GO:0008652">
    <property type="term" value="P:amino acid biosynthetic process"/>
    <property type="evidence" value="ECO:0007669"/>
    <property type="project" value="UniProtKB-KW"/>
</dbReference>
<dbReference type="InterPro" id="IPR046346">
    <property type="entry name" value="Aminoacid_DH-like_N_sf"/>
</dbReference>
<dbReference type="PANTHER" id="PTHR21089:SF1">
    <property type="entry name" value="BIFUNCTIONAL 3-DEHYDROQUINATE DEHYDRATASE_SHIKIMATE DEHYDROGENASE, CHLOROPLASTIC"/>
    <property type="match status" value="1"/>
</dbReference>
<dbReference type="InterPro" id="IPR011342">
    <property type="entry name" value="Shikimate_DH"/>
</dbReference>
<dbReference type="AlphaFoldDB" id="E1R271"/>
<dbReference type="SUPFAM" id="SSF51735">
    <property type="entry name" value="NAD(P)-binding Rossmann-fold domains"/>
    <property type="match status" value="1"/>
</dbReference>
<dbReference type="CDD" id="cd01065">
    <property type="entry name" value="NAD_bind_Shikimate_DH"/>
    <property type="match status" value="1"/>
</dbReference>
<keyword evidence="6 8" id="KW-0057">Aromatic amino acid biosynthesis</keyword>
<evidence type="ECO:0000256" key="7">
    <source>
        <dbReference type="ARBA" id="ARBA00049442"/>
    </source>
</evidence>
<dbReference type="eggNOG" id="COG0710">
    <property type="taxonomic scope" value="Bacteria"/>
</dbReference>
<accession>E1R271</accession>
<dbReference type="InterPro" id="IPR013785">
    <property type="entry name" value="Aldolase_TIM"/>
</dbReference>
<feature type="binding site" evidence="8">
    <location>
        <begin position="242"/>
        <end position="244"/>
    </location>
    <ligand>
        <name>shikimate</name>
        <dbReference type="ChEBI" id="CHEBI:36208"/>
    </ligand>
</feature>
<keyword evidence="3 8" id="KW-0028">Amino-acid biosynthesis</keyword>
<keyword evidence="11" id="KW-1185">Reference proteome</keyword>
<dbReference type="InterPro" id="IPR013708">
    <property type="entry name" value="Shikimate_DH-bd_N"/>
</dbReference>
<reference evidence="10 11" key="1">
    <citation type="journal article" date="2010" name="Stand. Genomic Sci.">
        <title>Complete genome sequence of Spirochaeta smaragdinae type strain (SEBR 4228).</title>
        <authorList>
            <person name="Mavromatis K."/>
            <person name="Yasawong M."/>
            <person name="Chertkov O."/>
            <person name="Lapidus A."/>
            <person name="Lucas S."/>
            <person name="Nolan M."/>
            <person name="Del Rio T.G."/>
            <person name="Tice H."/>
            <person name="Cheng J.F."/>
            <person name="Pitluck S."/>
            <person name="Liolios K."/>
            <person name="Ivanova N."/>
            <person name="Tapia R."/>
            <person name="Han C."/>
            <person name="Bruce D."/>
            <person name="Goodwin L."/>
            <person name="Pati A."/>
            <person name="Chen A."/>
            <person name="Palaniappan K."/>
            <person name="Land M."/>
            <person name="Hauser L."/>
            <person name="Chang Y.J."/>
            <person name="Jeffries C.D."/>
            <person name="Detter J.C."/>
            <person name="Rohde M."/>
            <person name="Brambilla E."/>
            <person name="Spring S."/>
            <person name="Goker M."/>
            <person name="Sikorski J."/>
            <person name="Woyke T."/>
            <person name="Bristow J."/>
            <person name="Eisen J.A."/>
            <person name="Markowitz V."/>
            <person name="Hugenholtz P."/>
            <person name="Klenk H.P."/>
            <person name="Kyrpides N.C."/>
        </authorList>
    </citation>
    <scope>NUCLEOTIDE SEQUENCE [LARGE SCALE GENOMIC DNA]</scope>
    <source>
        <strain evidence="11">DSM 11293 / JCM 15392 / SEBR 4228</strain>
    </source>
</reference>
<proteinExistence type="inferred from homology"/>
<keyword evidence="4 8" id="KW-0521">NADP</keyword>
<feature type="binding site" evidence="8">
    <location>
        <position position="469"/>
    </location>
    <ligand>
        <name>shikimate</name>
        <dbReference type="ChEBI" id="CHEBI:36208"/>
    </ligand>
</feature>
<feature type="binding site" evidence="8">
    <location>
        <position position="439"/>
    </location>
    <ligand>
        <name>NADP(+)</name>
        <dbReference type="ChEBI" id="CHEBI:58349"/>
    </ligand>
</feature>
<evidence type="ECO:0000256" key="3">
    <source>
        <dbReference type="ARBA" id="ARBA00022605"/>
    </source>
</evidence>
<evidence type="ECO:0000313" key="10">
    <source>
        <dbReference type="EMBL" id="ADK81956.1"/>
    </source>
</evidence>
<evidence type="ECO:0000256" key="1">
    <source>
        <dbReference type="ARBA" id="ARBA00004871"/>
    </source>
</evidence>
<comment type="pathway">
    <text evidence="1 8">Metabolic intermediate biosynthesis; chorismate biosynthesis; chorismate from D-erythrose 4-phosphate and phosphoenolpyruvate: step 4/7.</text>
</comment>
<evidence type="ECO:0000256" key="5">
    <source>
        <dbReference type="ARBA" id="ARBA00023002"/>
    </source>
</evidence>
<gene>
    <name evidence="8" type="primary">aroE</name>
    <name evidence="10" type="ordered locus">Spirs_2853</name>
</gene>
<dbReference type="InterPro" id="IPR022893">
    <property type="entry name" value="Shikimate_DH_fam"/>
</dbReference>
<evidence type="ECO:0000256" key="4">
    <source>
        <dbReference type="ARBA" id="ARBA00022857"/>
    </source>
</evidence>
<dbReference type="PANTHER" id="PTHR21089">
    <property type="entry name" value="SHIKIMATE DEHYDROGENASE"/>
    <property type="match status" value="1"/>
</dbReference>
<dbReference type="EC" id="1.1.1.25" evidence="2 8"/>
<dbReference type="UniPathway" id="UPA00053">
    <property type="reaction ID" value="UER00087"/>
</dbReference>
<dbReference type="STRING" id="573413.Spirs_2853"/>
<dbReference type="Pfam" id="PF01487">
    <property type="entry name" value="DHquinase_I"/>
    <property type="match status" value="1"/>
</dbReference>
<dbReference type="InterPro" id="IPR001381">
    <property type="entry name" value="DHquinase_I"/>
</dbReference>
<dbReference type="HOGENOM" id="CLU_019120_1_1_12"/>
<feature type="binding site" evidence="8">
    <location>
        <position position="327"/>
    </location>
    <ligand>
        <name>shikimate</name>
        <dbReference type="ChEBI" id="CHEBI:36208"/>
    </ligand>
</feature>
<evidence type="ECO:0000256" key="6">
    <source>
        <dbReference type="ARBA" id="ARBA00023141"/>
    </source>
</evidence>
<feature type="binding site" evidence="8">
    <location>
        <begin position="373"/>
        <end position="378"/>
    </location>
    <ligand>
        <name>NADP(+)</name>
        <dbReference type="ChEBI" id="CHEBI:58349"/>
    </ligand>
</feature>